<dbReference type="AlphaFoldDB" id="A0A4Y2F4Z0"/>
<evidence type="ECO:0000313" key="2">
    <source>
        <dbReference type="EMBL" id="GBM35185.1"/>
    </source>
</evidence>
<keyword evidence="3" id="KW-1185">Reference proteome</keyword>
<comment type="caution">
    <text evidence="2">The sequence shown here is derived from an EMBL/GenBank/DDBJ whole genome shotgun (WGS) entry which is preliminary data.</text>
</comment>
<proteinExistence type="predicted"/>
<name>A0A4Y2F4Z0_ARAVE</name>
<dbReference type="EMBL" id="BGPR01000778">
    <property type="protein sequence ID" value="GBM35185.1"/>
    <property type="molecule type" value="Genomic_DNA"/>
</dbReference>
<evidence type="ECO:0000256" key="1">
    <source>
        <dbReference type="SAM" id="MobiDB-lite"/>
    </source>
</evidence>
<gene>
    <name evidence="2" type="ORF">AVEN_189937_1</name>
</gene>
<evidence type="ECO:0000313" key="3">
    <source>
        <dbReference type="Proteomes" id="UP000499080"/>
    </source>
</evidence>
<feature type="region of interest" description="Disordered" evidence="1">
    <location>
        <begin position="98"/>
        <end position="143"/>
    </location>
</feature>
<protein>
    <submittedName>
        <fullName evidence="2">Uncharacterized protein</fullName>
    </submittedName>
</protein>
<organism evidence="2 3">
    <name type="scientific">Araneus ventricosus</name>
    <name type="common">Orbweaver spider</name>
    <name type="synonym">Epeira ventricosa</name>
    <dbReference type="NCBI Taxonomy" id="182803"/>
    <lineage>
        <taxon>Eukaryota</taxon>
        <taxon>Metazoa</taxon>
        <taxon>Ecdysozoa</taxon>
        <taxon>Arthropoda</taxon>
        <taxon>Chelicerata</taxon>
        <taxon>Arachnida</taxon>
        <taxon>Araneae</taxon>
        <taxon>Araneomorphae</taxon>
        <taxon>Entelegynae</taxon>
        <taxon>Araneoidea</taxon>
        <taxon>Araneidae</taxon>
        <taxon>Araneus</taxon>
    </lineage>
</organism>
<sequence length="196" mass="21777">MPSKSCYPRRPPYLHLPLCSAYQRLQREDLLRGMVLPGFHTSSQHCQSGHMDMADLPMQSPGLRPPHPVEDTTIQPLRDISCLQEGGDELSGLGRRLRPQAHRAQPRQQSGHCHPGQALGVLLQPDEGPGRRGSRPGAGQTRRYGQRDFCGTIHLLALLPCWSMPLGTLYPAAEEICCTTAQWLLEQVFMILAGKK</sequence>
<reference evidence="2 3" key="1">
    <citation type="journal article" date="2019" name="Sci. Rep.">
        <title>Orb-weaving spider Araneus ventricosus genome elucidates the spidroin gene catalogue.</title>
        <authorList>
            <person name="Kono N."/>
            <person name="Nakamura H."/>
            <person name="Ohtoshi R."/>
            <person name="Moran D.A.P."/>
            <person name="Shinohara A."/>
            <person name="Yoshida Y."/>
            <person name="Fujiwara M."/>
            <person name="Mori M."/>
            <person name="Tomita M."/>
            <person name="Arakawa K."/>
        </authorList>
    </citation>
    <scope>NUCLEOTIDE SEQUENCE [LARGE SCALE GENOMIC DNA]</scope>
</reference>
<dbReference type="OrthoDB" id="10371485at2759"/>
<dbReference type="Proteomes" id="UP000499080">
    <property type="component" value="Unassembled WGS sequence"/>
</dbReference>
<accession>A0A4Y2F4Z0</accession>